<evidence type="ECO:0000259" key="2">
    <source>
        <dbReference type="Pfam" id="PF01551"/>
    </source>
</evidence>
<evidence type="ECO:0000313" key="3">
    <source>
        <dbReference type="EMBL" id="ARN76557.1"/>
    </source>
</evidence>
<dbReference type="GO" id="GO:0004222">
    <property type="term" value="F:metalloendopeptidase activity"/>
    <property type="evidence" value="ECO:0007669"/>
    <property type="project" value="TreeGrafter"/>
</dbReference>
<dbReference type="Proteomes" id="UP000193431">
    <property type="component" value="Chromosome"/>
</dbReference>
<protein>
    <recommendedName>
        <fullName evidence="2">M23ase beta-sheet core domain-containing protein</fullName>
    </recommendedName>
</protein>
<dbReference type="EMBL" id="CP019344">
    <property type="protein sequence ID" value="ARN76557.1"/>
    <property type="molecule type" value="Genomic_DNA"/>
</dbReference>
<feature type="chain" id="PRO_5012032031" description="M23ase beta-sheet core domain-containing protein" evidence="1">
    <location>
        <begin position="27"/>
        <end position="286"/>
    </location>
</feature>
<evidence type="ECO:0000313" key="4">
    <source>
        <dbReference type="Proteomes" id="UP000193431"/>
    </source>
</evidence>
<reference evidence="3 4" key="1">
    <citation type="submission" date="2016-11" db="EMBL/GenBank/DDBJ databases">
        <title>Trade-off between light-utilization and light-protection in marine flavobacteria.</title>
        <authorList>
            <person name="Kumagai Y."/>
        </authorList>
    </citation>
    <scope>NUCLEOTIDE SEQUENCE [LARGE SCALE GENOMIC DNA]</scope>
    <source>
        <strain evidence="3 4">JCM 13191</strain>
    </source>
</reference>
<dbReference type="InterPro" id="IPR011055">
    <property type="entry name" value="Dup_hybrid_motif"/>
</dbReference>
<name>A0A1W6MG53_9FLAO</name>
<dbReference type="SUPFAM" id="SSF51261">
    <property type="entry name" value="Duplicated hybrid motif"/>
    <property type="match status" value="1"/>
</dbReference>
<feature type="signal peptide" evidence="1">
    <location>
        <begin position="1"/>
        <end position="26"/>
    </location>
</feature>
<sequence length="286" mass="32600">MNSLIVQRTRYLTLILILLLSYPARAQKNNKDKWQENYSWRWENTDSGTKALVDNNNLLPITVVIDYKLKNLKPNKPNGSYVVVPALAKNFEVISMDRIDPKKGSKFLKNDTLTYLGDLTDSEYDEDFVYLLPFKKGRSFKVHQGVNGDFSHQDKYAWDFTMPVGTEIYAVRDGLVVDLERRNSKNCKTQSCSKYNNYIKILHSDGTIAEYLHLKKNGVKVKIGQNVKSGQLIGYSGNTGWSTGPHLHLNMYLLDKNNQKITLPMKFKMGDGSIVDELKGGISYSN</sequence>
<dbReference type="PANTHER" id="PTHR21666">
    <property type="entry name" value="PEPTIDASE-RELATED"/>
    <property type="match status" value="1"/>
</dbReference>
<gene>
    <name evidence="3" type="ORF">BST97_00245</name>
</gene>
<keyword evidence="1" id="KW-0732">Signal</keyword>
<dbReference type="PANTHER" id="PTHR21666:SF270">
    <property type="entry name" value="MUREIN HYDROLASE ACTIVATOR ENVC"/>
    <property type="match status" value="1"/>
</dbReference>
<dbReference type="CDD" id="cd12797">
    <property type="entry name" value="M23_peptidase"/>
    <property type="match status" value="1"/>
</dbReference>
<dbReference type="InterPro" id="IPR050570">
    <property type="entry name" value="Cell_wall_metabolism_enzyme"/>
</dbReference>
<dbReference type="Gene3D" id="2.70.70.10">
    <property type="entry name" value="Glucose Permease (Domain IIA)"/>
    <property type="match status" value="1"/>
</dbReference>
<keyword evidence="4" id="KW-1185">Reference proteome</keyword>
<dbReference type="InterPro" id="IPR016047">
    <property type="entry name" value="M23ase_b-sheet_dom"/>
</dbReference>
<dbReference type="STRING" id="331648.BST97_00245"/>
<dbReference type="Pfam" id="PF01551">
    <property type="entry name" value="Peptidase_M23"/>
    <property type="match status" value="1"/>
</dbReference>
<dbReference type="RefSeq" id="WP_085765359.1">
    <property type="nucleotide sequence ID" value="NZ_CP019344.1"/>
</dbReference>
<feature type="domain" description="M23ase beta-sheet core" evidence="2">
    <location>
        <begin position="156"/>
        <end position="253"/>
    </location>
</feature>
<organism evidence="3 4">
    <name type="scientific">Nonlabens spongiae</name>
    <dbReference type="NCBI Taxonomy" id="331648"/>
    <lineage>
        <taxon>Bacteria</taxon>
        <taxon>Pseudomonadati</taxon>
        <taxon>Bacteroidota</taxon>
        <taxon>Flavobacteriia</taxon>
        <taxon>Flavobacteriales</taxon>
        <taxon>Flavobacteriaceae</taxon>
        <taxon>Nonlabens</taxon>
    </lineage>
</organism>
<accession>A0A1W6MG53</accession>
<dbReference type="OrthoDB" id="9809488at2"/>
<dbReference type="AlphaFoldDB" id="A0A1W6MG53"/>
<evidence type="ECO:0000256" key="1">
    <source>
        <dbReference type="SAM" id="SignalP"/>
    </source>
</evidence>
<proteinExistence type="predicted"/>